<dbReference type="EMBL" id="LGBR01000001">
    <property type="protein sequence ID" value="KOY52298.1"/>
    <property type="molecule type" value="Genomic_DNA"/>
</dbReference>
<dbReference type="PATRIC" id="fig|1300348.6.peg.1857"/>
<dbReference type="RefSeq" id="WP_053974410.1">
    <property type="nucleotide sequence ID" value="NZ_FNUE01000002.1"/>
</dbReference>
<dbReference type="STRING" id="1300348.I602_1858"/>
<gene>
    <name evidence="1" type="ORF">I602_1858</name>
</gene>
<sequence length="221" mass="26422">MIKKSLFFCVFVFYFTTTKAQNADQQLGAWYMYNGSHKIADKFAIKTMAHYRYYKILSEFQQEIYRLGVNYTISPKVNFTVGYSYVNTDTEFKIPSTNIEEHRLYEDINISGKLKDLKLRHRLRFEHRFFNATASHWLRYDLNANYPITNNWSVYAFNEIFLNIDKSKRFVQNWTGAGFLHQLNNNLKIKLGYFYQKFPDNGFHRLQVGIILNTNHLKNKK</sequence>
<proteinExistence type="predicted"/>
<protein>
    <recommendedName>
        <fullName evidence="3">DUF2490 domain-containing protein</fullName>
    </recommendedName>
</protein>
<dbReference type="OrthoDB" id="1118734at2"/>
<comment type="caution">
    <text evidence="1">The sequence shown here is derived from an EMBL/GenBank/DDBJ whole genome shotgun (WGS) entry which is preliminary data.</text>
</comment>
<dbReference type="Pfam" id="PF10677">
    <property type="entry name" value="DUF2490"/>
    <property type="match status" value="1"/>
</dbReference>
<accession>A0A0N0UNR1</accession>
<name>A0A0N0UNR1_9FLAO</name>
<evidence type="ECO:0000313" key="2">
    <source>
        <dbReference type="Proteomes" id="UP000037716"/>
    </source>
</evidence>
<dbReference type="InterPro" id="IPR019619">
    <property type="entry name" value="DUF2490"/>
</dbReference>
<evidence type="ECO:0000313" key="1">
    <source>
        <dbReference type="EMBL" id="KOY52298.1"/>
    </source>
</evidence>
<dbReference type="AlphaFoldDB" id="A0A0N0UNR1"/>
<reference evidence="1 2" key="1">
    <citation type="submission" date="2015-07" db="EMBL/GenBank/DDBJ databases">
        <title>Genome of Polaribacter dokdonenesis DSW-5, isolated from seawater off Dokdo in Korea.</title>
        <authorList>
            <person name="Yoon K."/>
            <person name="Song J.Y."/>
            <person name="Kim J.F."/>
        </authorList>
    </citation>
    <scope>NUCLEOTIDE SEQUENCE [LARGE SCALE GENOMIC DNA]</scope>
    <source>
        <strain evidence="1 2">DSW-5</strain>
    </source>
</reference>
<organism evidence="1 2">
    <name type="scientific">Polaribacter dokdonensis DSW-5</name>
    <dbReference type="NCBI Taxonomy" id="1300348"/>
    <lineage>
        <taxon>Bacteria</taxon>
        <taxon>Pseudomonadati</taxon>
        <taxon>Bacteroidota</taxon>
        <taxon>Flavobacteriia</taxon>
        <taxon>Flavobacteriales</taxon>
        <taxon>Flavobacteriaceae</taxon>
    </lineage>
</organism>
<dbReference type="SUPFAM" id="SSF56935">
    <property type="entry name" value="Porins"/>
    <property type="match status" value="1"/>
</dbReference>
<evidence type="ECO:0008006" key="3">
    <source>
        <dbReference type="Google" id="ProtNLM"/>
    </source>
</evidence>
<dbReference type="Proteomes" id="UP000037716">
    <property type="component" value="Unassembled WGS sequence"/>
</dbReference>